<proteinExistence type="predicted"/>
<dbReference type="Pfam" id="PF12937">
    <property type="entry name" value="F-box-like"/>
    <property type="match status" value="1"/>
</dbReference>
<sequence length="532" mass="61779">MTAPIDDQLSRPRTDRRRFNSEAATNLTRNRTVLFPTPMDCLVDELVLGVFRYFDYSTLVAARLTCKRFYDISKTREIWSGLYRELKNETDYRLTGEATAHTAQELEDWVSRRHKAMIGLAELASESSNRTPAYNTVEFQLPENVELLQNKFIASLLPGGRFLPLSTIDGDLLFFDLETPPSEENPTFLLRSMEESWMRNCHFMVSTWVDFSRPHYTCYSSRTWFRNLISVTFIVRIEVIEDGMEVTIRSRTVQGNMKHDFEMSKYTAVPSFAISRRYILSANHIYAPGASTRISGFHVMDYTRPLEEGCYLDAERDRWQRVDLPGGDIKFMDRENVFIVQDSNDIYVFEIENLEGKADDQYFKIVQLHHVSLNRPSGDHAFLFNCPVSWRSTSYIFLEPKFSLALLFEDQSYSPVVVNADLTKEEMRHLMGPKPLSLSWEREQFTGTNWSISYQVHRKNGISRETFDLTRHEWDYASSKPKISRARLPAIPQGSNAVRDVLAFGEEIGRLVLICGDEDYRSPTILRYIYLL</sequence>
<keyword evidence="3" id="KW-1185">Reference proteome</keyword>
<organism evidence="2 3">
    <name type="scientific">Leucocoprinus birnbaumii</name>
    <dbReference type="NCBI Taxonomy" id="56174"/>
    <lineage>
        <taxon>Eukaryota</taxon>
        <taxon>Fungi</taxon>
        <taxon>Dikarya</taxon>
        <taxon>Basidiomycota</taxon>
        <taxon>Agaricomycotina</taxon>
        <taxon>Agaricomycetes</taxon>
        <taxon>Agaricomycetidae</taxon>
        <taxon>Agaricales</taxon>
        <taxon>Agaricineae</taxon>
        <taxon>Agaricaceae</taxon>
        <taxon>Leucocoprinus</taxon>
    </lineage>
</organism>
<accession>A0AAD5VFR0</accession>
<feature type="domain" description="F-box" evidence="1">
    <location>
        <begin position="36"/>
        <end position="82"/>
    </location>
</feature>
<dbReference type="AlphaFoldDB" id="A0AAD5VFR0"/>
<comment type="caution">
    <text evidence="2">The sequence shown here is derived from an EMBL/GenBank/DDBJ whole genome shotgun (WGS) entry which is preliminary data.</text>
</comment>
<evidence type="ECO:0000313" key="3">
    <source>
        <dbReference type="Proteomes" id="UP001213000"/>
    </source>
</evidence>
<evidence type="ECO:0000259" key="1">
    <source>
        <dbReference type="PROSITE" id="PS50181"/>
    </source>
</evidence>
<dbReference type="SUPFAM" id="SSF81383">
    <property type="entry name" value="F-box domain"/>
    <property type="match status" value="1"/>
</dbReference>
<dbReference type="PROSITE" id="PS50181">
    <property type="entry name" value="FBOX"/>
    <property type="match status" value="1"/>
</dbReference>
<dbReference type="InterPro" id="IPR001810">
    <property type="entry name" value="F-box_dom"/>
</dbReference>
<protein>
    <recommendedName>
        <fullName evidence="1">F-box domain-containing protein</fullName>
    </recommendedName>
</protein>
<dbReference type="Proteomes" id="UP001213000">
    <property type="component" value="Unassembled WGS sequence"/>
</dbReference>
<dbReference type="EMBL" id="JANIEX010002023">
    <property type="protein sequence ID" value="KAJ3552653.1"/>
    <property type="molecule type" value="Genomic_DNA"/>
</dbReference>
<evidence type="ECO:0000313" key="2">
    <source>
        <dbReference type="EMBL" id="KAJ3552653.1"/>
    </source>
</evidence>
<name>A0AAD5VFR0_9AGAR</name>
<reference evidence="2" key="1">
    <citation type="submission" date="2022-07" db="EMBL/GenBank/DDBJ databases">
        <title>Genome Sequence of Leucocoprinus birnbaumii.</title>
        <authorList>
            <person name="Buettner E."/>
        </authorList>
    </citation>
    <scope>NUCLEOTIDE SEQUENCE</scope>
    <source>
        <strain evidence="2">VT141</strain>
    </source>
</reference>
<dbReference type="Gene3D" id="1.20.1280.50">
    <property type="match status" value="1"/>
</dbReference>
<gene>
    <name evidence="2" type="ORF">NP233_g12830</name>
</gene>
<dbReference type="InterPro" id="IPR036047">
    <property type="entry name" value="F-box-like_dom_sf"/>
</dbReference>